<gene>
    <name evidence="4" type="ORF">LTR24_007435</name>
</gene>
<dbReference type="Proteomes" id="UP001345013">
    <property type="component" value="Unassembled WGS sequence"/>
</dbReference>
<sequence length="478" mass="53588">MAFGPPVHKSQYSAESIGYASGTDPYSRDEKRNPFDTPNETRNPFDTPHRTPYGSAPASATGSRITLARSSKAGGYFHSRRVRKGQVDKPWLTRKDPKEKWITIIPMIGIFVGLALSAYLVYDGLKAVVTHKYCSIYSTDFSEGIDDSYWTKEAEVGGFSNGQFEQTTITDENIFMQDGAMVIKPTLQDESLITQDTVINLFDQGICSSDVWSNCITSTNTTNGTIIQPVKSGRINLKKAAIKYGRIEVEAQLPRGDWLWPAIWLLPVSDAYGAWPTSGEIDILESRGNAHSYAQGGNNIMSSALHWGPDSANDAWWRTNAKRSALHSTFADGYHTFGLEWSEKYLFTYLDNRLAQVMYVPFNPKQGLWQRGDFPLANGNGTVFVDPWSQTGQPSTPFDQDFYLIINLAVGGQNGWFEDGKSQKPWVDRSPTAKKDFWNARDEWMKSWDEGSPELRVRSVKVWQQQGFNGCDNGVLVN</sequence>
<evidence type="ECO:0000259" key="3">
    <source>
        <dbReference type="PROSITE" id="PS51762"/>
    </source>
</evidence>
<evidence type="ECO:0000313" key="5">
    <source>
        <dbReference type="Proteomes" id="UP001345013"/>
    </source>
</evidence>
<dbReference type="InterPro" id="IPR050546">
    <property type="entry name" value="Glycosyl_Hydrlase_16"/>
</dbReference>
<dbReference type="PANTHER" id="PTHR10963">
    <property type="entry name" value="GLYCOSYL HYDROLASE-RELATED"/>
    <property type="match status" value="1"/>
</dbReference>
<dbReference type="SUPFAM" id="SSF49899">
    <property type="entry name" value="Concanavalin A-like lectins/glucanases"/>
    <property type="match status" value="1"/>
</dbReference>
<keyword evidence="5" id="KW-1185">Reference proteome</keyword>
<dbReference type="Pfam" id="PF00722">
    <property type="entry name" value="Glyco_hydro_16"/>
    <property type="match status" value="1"/>
</dbReference>
<feature type="region of interest" description="Disordered" evidence="1">
    <location>
        <begin position="1"/>
        <end position="64"/>
    </location>
</feature>
<organism evidence="4 5">
    <name type="scientific">Lithohypha guttulata</name>
    <dbReference type="NCBI Taxonomy" id="1690604"/>
    <lineage>
        <taxon>Eukaryota</taxon>
        <taxon>Fungi</taxon>
        <taxon>Dikarya</taxon>
        <taxon>Ascomycota</taxon>
        <taxon>Pezizomycotina</taxon>
        <taxon>Eurotiomycetes</taxon>
        <taxon>Chaetothyriomycetidae</taxon>
        <taxon>Chaetothyriales</taxon>
        <taxon>Trichomeriaceae</taxon>
        <taxon>Lithohypha</taxon>
    </lineage>
</organism>
<evidence type="ECO:0000313" key="4">
    <source>
        <dbReference type="EMBL" id="KAK5084882.1"/>
    </source>
</evidence>
<comment type="caution">
    <text evidence="4">The sequence shown here is derived from an EMBL/GenBank/DDBJ whole genome shotgun (WGS) entry which is preliminary data.</text>
</comment>
<dbReference type="InterPro" id="IPR000757">
    <property type="entry name" value="Beta-glucanase-like"/>
</dbReference>
<proteinExistence type="predicted"/>
<keyword evidence="2" id="KW-0812">Transmembrane</keyword>
<dbReference type="InterPro" id="IPR013320">
    <property type="entry name" value="ConA-like_dom_sf"/>
</dbReference>
<feature type="domain" description="GH16" evidence="3">
    <location>
        <begin position="98"/>
        <end position="435"/>
    </location>
</feature>
<accession>A0ABR0K2X8</accession>
<dbReference type="EMBL" id="JAVRRG010000111">
    <property type="protein sequence ID" value="KAK5084882.1"/>
    <property type="molecule type" value="Genomic_DNA"/>
</dbReference>
<name>A0ABR0K2X8_9EURO</name>
<dbReference type="PROSITE" id="PS51762">
    <property type="entry name" value="GH16_2"/>
    <property type="match status" value="1"/>
</dbReference>
<protein>
    <recommendedName>
        <fullName evidence="3">GH16 domain-containing protein</fullName>
    </recommendedName>
</protein>
<keyword evidence="2" id="KW-0472">Membrane</keyword>
<reference evidence="4 5" key="1">
    <citation type="submission" date="2023-08" db="EMBL/GenBank/DDBJ databases">
        <title>Black Yeasts Isolated from many extreme environments.</title>
        <authorList>
            <person name="Coleine C."/>
            <person name="Stajich J.E."/>
            <person name="Selbmann L."/>
        </authorList>
    </citation>
    <scope>NUCLEOTIDE SEQUENCE [LARGE SCALE GENOMIC DNA]</scope>
    <source>
        <strain evidence="4 5">CCFEE 5885</strain>
    </source>
</reference>
<dbReference type="PANTHER" id="PTHR10963:SF62">
    <property type="entry name" value="GLUCAN 1,3-BETA-GLUCOSIDASE"/>
    <property type="match status" value="1"/>
</dbReference>
<evidence type="ECO:0000256" key="1">
    <source>
        <dbReference type="SAM" id="MobiDB-lite"/>
    </source>
</evidence>
<keyword evidence="2" id="KW-1133">Transmembrane helix</keyword>
<dbReference type="Gene3D" id="2.60.120.200">
    <property type="match status" value="1"/>
</dbReference>
<feature type="transmembrane region" description="Helical" evidence="2">
    <location>
        <begin position="101"/>
        <end position="122"/>
    </location>
</feature>
<evidence type="ECO:0000256" key="2">
    <source>
        <dbReference type="SAM" id="Phobius"/>
    </source>
</evidence>